<sequence length="364" mass="41551">MEKKMEFHGSDLEKVAAYYHIPQEQIVCFSANVNPLGVSEKAKDKLIQHLDILSRYPDREYQTLRETIGAYCHTSPEHIIVGNGSTELLSLLISQICAKRALVLGPTYSEYAREISLTGGTLTEYHLKEEHNFALDTDDLLLHLTDAYDLLILCNPNNPTSSAILKSDMERILAHCSQNSIFVMVDETYAEFAPSISEITAIPFTKHYQNLMVIRGVSKFFAAPGLRFGYGITGNQTLREQLLTHQDPWSLNSVGAFVGEEMLKDEDYIQQTWNLIDSERTRLYQRLTSFPSIKVYPPYANFILIQILKEDVRSLDVFEAALKEGLMIRDCSSFQSLNGEFIRFCIMKPEDNDRLLECLWKVLE</sequence>
<dbReference type="PANTHER" id="PTHR42885">
    <property type="entry name" value="HISTIDINOL-PHOSPHATE AMINOTRANSFERASE-RELATED"/>
    <property type="match status" value="1"/>
</dbReference>
<evidence type="ECO:0000313" key="7">
    <source>
        <dbReference type="Proteomes" id="UP000701680"/>
    </source>
</evidence>
<dbReference type="Gene3D" id="3.90.1150.10">
    <property type="entry name" value="Aspartate Aminotransferase, domain 1"/>
    <property type="match status" value="1"/>
</dbReference>
<comment type="caution">
    <text evidence="5">The sequence shown here is derived from an EMBL/GenBank/DDBJ whole genome shotgun (WGS) entry which is preliminary data.</text>
</comment>
<evidence type="ECO:0000313" key="6">
    <source>
        <dbReference type="Proteomes" id="UP000528555"/>
    </source>
</evidence>
<reference evidence="5" key="2">
    <citation type="submission" date="2020-02" db="EMBL/GenBank/DDBJ databases">
        <authorList>
            <person name="Littmann E."/>
            <person name="Sorbara M."/>
        </authorList>
    </citation>
    <scope>NUCLEOTIDE SEQUENCE</scope>
    <source>
        <strain evidence="5">MSK.17.11</strain>
        <strain evidence="4">MSK.17.38</strain>
    </source>
</reference>
<dbReference type="Proteomes" id="UP000528555">
    <property type="component" value="Unassembled WGS sequence"/>
</dbReference>
<feature type="domain" description="Aminotransferase class I/classII large" evidence="3">
    <location>
        <begin position="26"/>
        <end position="357"/>
    </location>
</feature>
<dbReference type="EMBL" id="JAAIUO010000002">
    <property type="protein sequence ID" value="NSK13876.1"/>
    <property type="molecule type" value="Genomic_DNA"/>
</dbReference>
<dbReference type="PANTHER" id="PTHR42885:SF1">
    <property type="entry name" value="THREONINE-PHOSPHATE DECARBOXYLASE"/>
    <property type="match status" value="1"/>
</dbReference>
<dbReference type="InterPro" id="IPR015424">
    <property type="entry name" value="PyrdxlP-dep_Trfase"/>
</dbReference>
<dbReference type="AlphaFoldDB" id="A0A850HIX8"/>
<organism evidence="5 6">
    <name type="scientific">Dorea phocaeensis</name>
    <dbReference type="NCBI Taxonomy" id="2040291"/>
    <lineage>
        <taxon>Bacteria</taxon>
        <taxon>Bacillati</taxon>
        <taxon>Bacillota</taxon>
        <taxon>Clostridia</taxon>
        <taxon>Lachnospirales</taxon>
        <taxon>Lachnospiraceae</taxon>
        <taxon>Dorea</taxon>
    </lineage>
</organism>
<comment type="cofactor">
    <cofactor evidence="1">
        <name>pyridoxal 5'-phosphate</name>
        <dbReference type="ChEBI" id="CHEBI:597326"/>
    </cofactor>
</comment>
<evidence type="ECO:0000313" key="5">
    <source>
        <dbReference type="EMBL" id="NVH58037.1"/>
    </source>
</evidence>
<keyword evidence="5" id="KW-0808">Transferase</keyword>
<evidence type="ECO:0000256" key="2">
    <source>
        <dbReference type="ARBA" id="ARBA00022898"/>
    </source>
</evidence>
<keyword evidence="2" id="KW-0663">Pyridoxal phosphate</keyword>
<evidence type="ECO:0000313" key="4">
    <source>
        <dbReference type="EMBL" id="NSK13876.1"/>
    </source>
</evidence>
<proteinExistence type="predicted"/>
<gene>
    <name evidence="5" type="ORF">G5A66_05095</name>
    <name evidence="4" type="ORF">G5A75_03105</name>
</gene>
<evidence type="ECO:0000256" key="1">
    <source>
        <dbReference type="ARBA" id="ARBA00001933"/>
    </source>
</evidence>
<dbReference type="InterPro" id="IPR004839">
    <property type="entry name" value="Aminotransferase_I/II_large"/>
</dbReference>
<dbReference type="Proteomes" id="UP000701680">
    <property type="component" value="Unassembled WGS sequence"/>
</dbReference>
<dbReference type="CDD" id="cd00609">
    <property type="entry name" value="AAT_like"/>
    <property type="match status" value="1"/>
</dbReference>
<dbReference type="Gene3D" id="3.40.640.10">
    <property type="entry name" value="Type I PLP-dependent aspartate aminotransferase-like (Major domain)"/>
    <property type="match status" value="1"/>
</dbReference>
<accession>A0A850HIX8</accession>
<dbReference type="InterPro" id="IPR015421">
    <property type="entry name" value="PyrdxlP-dep_Trfase_major"/>
</dbReference>
<dbReference type="RefSeq" id="WP_173814344.1">
    <property type="nucleotide sequence ID" value="NZ_JAAITX010000002.1"/>
</dbReference>
<keyword evidence="5" id="KW-0032">Aminotransferase</keyword>
<keyword evidence="6" id="KW-1185">Reference proteome</keyword>
<dbReference type="SUPFAM" id="SSF53383">
    <property type="entry name" value="PLP-dependent transferases"/>
    <property type="match status" value="1"/>
</dbReference>
<dbReference type="GO" id="GO:0030170">
    <property type="term" value="F:pyridoxal phosphate binding"/>
    <property type="evidence" value="ECO:0007669"/>
    <property type="project" value="InterPro"/>
</dbReference>
<dbReference type="GO" id="GO:0008483">
    <property type="term" value="F:transaminase activity"/>
    <property type="evidence" value="ECO:0007669"/>
    <property type="project" value="UniProtKB-KW"/>
</dbReference>
<dbReference type="InterPro" id="IPR015422">
    <property type="entry name" value="PyrdxlP-dep_Trfase_small"/>
</dbReference>
<protein>
    <submittedName>
        <fullName evidence="5">Aminotransferase class I/II-fold pyridoxal phosphate-dependent enzyme</fullName>
    </submittedName>
</protein>
<dbReference type="EMBL" id="JAAITX010000002">
    <property type="protein sequence ID" value="NVH58037.1"/>
    <property type="molecule type" value="Genomic_DNA"/>
</dbReference>
<evidence type="ECO:0000259" key="3">
    <source>
        <dbReference type="Pfam" id="PF00155"/>
    </source>
</evidence>
<reference evidence="6 7" key="1">
    <citation type="journal article" date="2020" name="Cell Host Microbe">
        <title>Functional and Genomic Variation between Human-Derived Isolates of Lachnospiraceae Reveals Inter- and Intra-Species Diversity.</title>
        <authorList>
            <person name="Sorbara M.T."/>
            <person name="Littmann E.R."/>
            <person name="Fontana E."/>
            <person name="Moody T.U."/>
            <person name="Kohout C.E."/>
            <person name="Gjonbalaj M."/>
            <person name="Eaton V."/>
            <person name="Seok R."/>
            <person name="Leiner I.M."/>
            <person name="Pamer E.G."/>
        </authorList>
    </citation>
    <scope>NUCLEOTIDE SEQUENCE [LARGE SCALE GENOMIC DNA]</scope>
    <source>
        <strain evidence="5 6">MSK.17.11</strain>
        <strain evidence="4 7">MSK.17.38</strain>
    </source>
</reference>
<dbReference type="Pfam" id="PF00155">
    <property type="entry name" value="Aminotran_1_2"/>
    <property type="match status" value="1"/>
</dbReference>
<name>A0A850HIX8_9FIRM</name>